<name>A0A9P3PZA0_LYOSH</name>
<protein>
    <submittedName>
        <fullName evidence="2">Uncharacterized protein</fullName>
    </submittedName>
</protein>
<reference evidence="2" key="1">
    <citation type="submission" date="2022-07" db="EMBL/GenBank/DDBJ databases">
        <title>The genome of Lyophyllum shimeji provides insight into the initial evolution of ectomycorrhizal fungal genome.</title>
        <authorList>
            <person name="Kobayashi Y."/>
            <person name="Shibata T."/>
            <person name="Hirakawa H."/>
            <person name="Shigenobu S."/>
            <person name="Nishiyama T."/>
            <person name="Yamada A."/>
            <person name="Hasebe M."/>
            <person name="Kawaguchi M."/>
        </authorList>
    </citation>
    <scope>NUCLEOTIDE SEQUENCE</scope>
    <source>
        <strain evidence="2">AT787</strain>
    </source>
</reference>
<sequence>MSQDTSRVLATYFSYNDSPGMVKRPRNLTLCPHSSRVLLVHQLSSRSIISPTPPLQNLINNPSHSCSPPSTPEKSRDVFCPLSTSLSPAPPTAHKENRSKPTSTCRKKFTSMDLVFVTRAVNEICPWNAGHRQKTKAWKNVVEALVKAGFHHKLSAEVVRQKAEGLVGYRKTPASQDKHIKAIVSILDSSRDDRILISALLDRMESQYDAAKKADEVKKAELQKKHEEDTIARDTLRQASMSTLQGKRRSNLSLELAWMTHCTYGAINETLN</sequence>
<dbReference type="Proteomes" id="UP001063166">
    <property type="component" value="Unassembled WGS sequence"/>
</dbReference>
<organism evidence="2 3">
    <name type="scientific">Lyophyllum shimeji</name>
    <name type="common">Hon-shimeji</name>
    <name type="synonym">Tricholoma shimeji</name>
    <dbReference type="NCBI Taxonomy" id="47721"/>
    <lineage>
        <taxon>Eukaryota</taxon>
        <taxon>Fungi</taxon>
        <taxon>Dikarya</taxon>
        <taxon>Basidiomycota</taxon>
        <taxon>Agaricomycotina</taxon>
        <taxon>Agaricomycetes</taxon>
        <taxon>Agaricomycetidae</taxon>
        <taxon>Agaricales</taxon>
        <taxon>Tricholomatineae</taxon>
        <taxon>Lyophyllaceae</taxon>
        <taxon>Lyophyllum</taxon>
    </lineage>
</organism>
<feature type="compositionally biased region" description="Polar residues" evidence="1">
    <location>
        <begin position="51"/>
        <end position="68"/>
    </location>
</feature>
<dbReference type="EMBL" id="BRPK01000015">
    <property type="protein sequence ID" value="GLB43846.1"/>
    <property type="molecule type" value="Genomic_DNA"/>
</dbReference>
<feature type="region of interest" description="Disordered" evidence="1">
    <location>
        <begin position="51"/>
        <end position="104"/>
    </location>
</feature>
<gene>
    <name evidence="2" type="ORF">LshimejAT787_1500300</name>
</gene>
<evidence type="ECO:0000313" key="2">
    <source>
        <dbReference type="EMBL" id="GLB43846.1"/>
    </source>
</evidence>
<evidence type="ECO:0000313" key="3">
    <source>
        <dbReference type="Proteomes" id="UP001063166"/>
    </source>
</evidence>
<dbReference type="OrthoDB" id="3068957at2759"/>
<keyword evidence="3" id="KW-1185">Reference proteome</keyword>
<evidence type="ECO:0000256" key="1">
    <source>
        <dbReference type="SAM" id="MobiDB-lite"/>
    </source>
</evidence>
<accession>A0A9P3PZA0</accession>
<comment type="caution">
    <text evidence="2">The sequence shown here is derived from an EMBL/GenBank/DDBJ whole genome shotgun (WGS) entry which is preliminary data.</text>
</comment>
<dbReference type="AlphaFoldDB" id="A0A9P3PZA0"/>
<proteinExistence type="predicted"/>